<organism evidence="7 8">
    <name type="scientific">Saccharothrix longispora</name>
    <dbReference type="NCBI Taxonomy" id="33920"/>
    <lineage>
        <taxon>Bacteria</taxon>
        <taxon>Bacillati</taxon>
        <taxon>Actinomycetota</taxon>
        <taxon>Actinomycetes</taxon>
        <taxon>Pseudonocardiales</taxon>
        <taxon>Pseudonocardiaceae</taxon>
        <taxon>Saccharothrix</taxon>
    </lineage>
</organism>
<dbReference type="Gene3D" id="1.10.510.10">
    <property type="entry name" value="Transferase(Phosphotransferase) domain 1"/>
    <property type="match status" value="1"/>
</dbReference>
<proteinExistence type="inferred from homology"/>
<keyword evidence="4" id="KW-0347">Helicase</keyword>
<keyword evidence="3" id="KW-0378">Hydrolase</keyword>
<dbReference type="InterPro" id="IPR000719">
    <property type="entry name" value="Prot_kinase_dom"/>
</dbReference>
<dbReference type="InterPro" id="IPR041677">
    <property type="entry name" value="DNA2/NAM7_AAA_11"/>
</dbReference>
<evidence type="ECO:0000256" key="3">
    <source>
        <dbReference type="ARBA" id="ARBA00022801"/>
    </source>
</evidence>
<dbReference type="RefSeq" id="WP_310302458.1">
    <property type="nucleotide sequence ID" value="NZ_BAAAXB010000001.1"/>
</dbReference>
<evidence type="ECO:0000259" key="6">
    <source>
        <dbReference type="PROSITE" id="PS50011"/>
    </source>
</evidence>
<dbReference type="Gene3D" id="3.40.50.300">
    <property type="entry name" value="P-loop containing nucleotide triphosphate hydrolases"/>
    <property type="match status" value="2"/>
</dbReference>
<dbReference type="PANTHER" id="PTHR43788">
    <property type="entry name" value="DNA2/NAM7 HELICASE FAMILY MEMBER"/>
    <property type="match status" value="1"/>
</dbReference>
<dbReference type="InterPro" id="IPR027417">
    <property type="entry name" value="P-loop_NTPase"/>
</dbReference>
<dbReference type="EMBL" id="JAVDSG010000001">
    <property type="protein sequence ID" value="MDR6591795.1"/>
    <property type="molecule type" value="Genomic_DNA"/>
</dbReference>
<comment type="caution">
    <text evidence="7">The sequence shown here is derived from an EMBL/GenBank/DDBJ whole genome shotgun (WGS) entry which is preliminary data.</text>
</comment>
<keyword evidence="5" id="KW-0067">ATP-binding</keyword>
<evidence type="ECO:0000313" key="8">
    <source>
        <dbReference type="Proteomes" id="UP001268819"/>
    </source>
</evidence>
<dbReference type="Pfam" id="PF13086">
    <property type="entry name" value="AAA_11"/>
    <property type="match status" value="2"/>
</dbReference>
<gene>
    <name evidence="7" type="ORF">J2S66_000179</name>
</gene>
<dbReference type="InterPro" id="IPR011009">
    <property type="entry name" value="Kinase-like_dom_sf"/>
</dbReference>
<dbReference type="Pfam" id="PF13087">
    <property type="entry name" value="AAA_12"/>
    <property type="match status" value="1"/>
</dbReference>
<dbReference type="InterPro" id="IPR041679">
    <property type="entry name" value="DNA2/NAM7-like_C"/>
</dbReference>
<comment type="similarity">
    <text evidence="1">Belongs to the DNA2/NAM7 helicase family.</text>
</comment>
<dbReference type="InterPro" id="IPR050534">
    <property type="entry name" value="Coronavir_polyprotein_1ab"/>
</dbReference>
<dbReference type="InterPro" id="IPR047187">
    <property type="entry name" value="SF1_C_Upf1"/>
</dbReference>
<evidence type="ECO:0000256" key="4">
    <source>
        <dbReference type="ARBA" id="ARBA00022806"/>
    </source>
</evidence>
<keyword evidence="8" id="KW-1185">Reference proteome</keyword>
<accession>A0ABU1PMF6</accession>
<dbReference type="PANTHER" id="PTHR43788:SF8">
    <property type="entry name" value="DNA-BINDING PROTEIN SMUBP-2"/>
    <property type="match status" value="1"/>
</dbReference>
<evidence type="ECO:0000256" key="2">
    <source>
        <dbReference type="ARBA" id="ARBA00022741"/>
    </source>
</evidence>
<evidence type="ECO:0000256" key="5">
    <source>
        <dbReference type="ARBA" id="ARBA00022840"/>
    </source>
</evidence>
<dbReference type="CDD" id="cd18808">
    <property type="entry name" value="SF1_C_Upf1"/>
    <property type="match status" value="1"/>
</dbReference>
<evidence type="ECO:0000256" key="1">
    <source>
        <dbReference type="ARBA" id="ARBA00007913"/>
    </source>
</evidence>
<dbReference type="PROSITE" id="PS50011">
    <property type="entry name" value="PROTEIN_KINASE_DOM"/>
    <property type="match status" value="1"/>
</dbReference>
<dbReference type="SUPFAM" id="SSF52540">
    <property type="entry name" value="P-loop containing nucleoside triphosphate hydrolases"/>
    <property type="match status" value="1"/>
</dbReference>
<evidence type="ECO:0000313" key="7">
    <source>
        <dbReference type="EMBL" id="MDR6591795.1"/>
    </source>
</evidence>
<sequence>MIASDSTPHGSDPAGMAVALVGHFLCDEATAEFGPYFPDGDEPLVAEPLLPDRHYRLQLLDATEQLVDVQVFLGIGELGGLMWEQDIRALLRISGSAHPALPEVFDGGYRSAEQTVAIGVESGGMAFVVTRGARRSAGPADVTYFGSQKEHAVRKFRSLADGLATLHGLGMTHRSLGPTAIDVYRGPEYRFARFELSALVTDLFRQQTFDSVVDQGKLRELYITHSRGTMAYAPPERLAFVLADDDANLVEDESVDVYGLAAIMWEWFLGEFPDDQRPPEIVGPPTPREAAELGAAYRRFRDYLRTRLREDDEVPPELATILGRMLSEHPADRPSAAEVVTLLTAGYDRIMSAWSGGADTRPHTVLFMPRQSASTIYQWGWISQHPSTSKGAEQLVDFITDDLHRAQMAHSPHGADSFVGGGEREAKRAATIVLRGEQAVWFCEFYRFEDEYGNATEKTDNALVIKYVAKRSLPWVEEKIRKLNWGDSRAVPPVRLESTLTDQEVLRRRVRSRPSWRRLTESLRPSVERSEEDLTYQRAIDWLIDYQEVELKARTYPYEVVSREVEAGEVLVRYDGERDQKRIVSSPLFVKYAASPYLRDEFGSFFEALQNDDGGAGADLLRDENGRPKGVAGTTDVLRREGPDRVVLRWDRRTPVPDRGWLRPTDDRGAMAALDRQRDARYELFDFATLRGQIRDPHTIRTLEHHWAAAGEGLLGDGPKAVREILVCEPFMALQGPPGTGKTTVTAAAIAAYLRRSPTARLLVSAQSNFALDNLADRVLAAIGALDHKGRPVDAADVASGLMPLRVTSRGPDAEERVAPSVRPWMRHASADRLAKGVHRHVTRVLDDPTVPLSAELADVLTEWRDLVGAEGESVLLELSDHVHRSANVVFATCATSTPELLSPTADAVFDWVVVEEAAKAWPTELAIPLVRGRRWTLVGDQFQLPAHRRHDVARFLRACVDDPHQEMAALGVDLDRYLEVFDLFGSLFEQAGASGSRQPPPLLRMGTQFRMREPIAEVVSRVFYPAEEQELPSPDGLPVGGLATHTASQPPPIRFHRPGVLDGESLVWLDTAGIPDCKDEPHWSNPGEVAVVHGLLDRLQPFPRRLEDGFGEQPIAVLTPYREQVRLLRSSSLIRDHVSTIHGFQGREADMVIVSLVRDTLRPGRTLHQLGHLAQRELVNVLFSRARRQLVVVGNFEHFSSISGAGGLWQQVCAAVRLYGKVVPATEVTGGGR</sequence>
<name>A0ABU1PMF6_9PSEU</name>
<feature type="domain" description="Protein kinase" evidence="6">
    <location>
        <begin position="1"/>
        <end position="350"/>
    </location>
</feature>
<reference evidence="7 8" key="1">
    <citation type="submission" date="2023-07" db="EMBL/GenBank/DDBJ databases">
        <title>Sequencing the genomes of 1000 actinobacteria strains.</title>
        <authorList>
            <person name="Klenk H.-P."/>
        </authorList>
    </citation>
    <scope>NUCLEOTIDE SEQUENCE [LARGE SCALE GENOMIC DNA]</scope>
    <source>
        <strain evidence="7 8">DSM 43749</strain>
    </source>
</reference>
<keyword evidence="2" id="KW-0547">Nucleotide-binding</keyword>
<protein>
    <recommendedName>
        <fullName evidence="6">Protein kinase domain-containing protein</fullName>
    </recommendedName>
</protein>
<dbReference type="Proteomes" id="UP001268819">
    <property type="component" value="Unassembled WGS sequence"/>
</dbReference>
<dbReference type="SUPFAM" id="SSF56112">
    <property type="entry name" value="Protein kinase-like (PK-like)"/>
    <property type="match status" value="1"/>
</dbReference>